<evidence type="ECO:0000256" key="10">
    <source>
        <dbReference type="PROSITE-ProRule" id="PRU01360"/>
    </source>
</evidence>
<evidence type="ECO:0000256" key="4">
    <source>
        <dbReference type="ARBA" id="ARBA00022692"/>
    </source>
</evidence>
<evidence type="ECO:0000256" key="5">
    <source>
        <dbReference type="ARBA" id="ARBA00022729"/>
    </source>
</evidence>
<dbReference type="PANTHER" id="PTHR30069:SF29">
    <property type="entry name" value="HEMOGLOBIN AND HEMOGLOBIN-HAPTOGLOBIN-BINDING PROTEIN 1-RELATED"/>
    <property type="match status" value="1"/>
</dbReference>
<accession>A0A932EP78</accession>
<dbReference type="PROSITE" id="PS52016">
    <property type="entry name" value="TONB_DEPENDENT_REC_3"/>
    <property type="match status" value="1"/>
</dbReference>
<evidence type="ECO:0000259" key="14">
    <source>
        <dbReference type="Pfam" id="PF07715"/>
    </source>
</evidence>
<feature type="signal peptide" evidence="12">
    <location>
        <begin position="1"/>
        <end position="20"/>
    </location>
</feature>
<dbReference type="Pfam" id="PF07715">
    <property type="entry name" value="Plug"/>
    <property type="match status" value="1"/>
</dbReference>
<sequence length="749" mass="80307">MRCKTSIVVLVLLAAAAAQVVPLTGVVRDGTGAAVAGATVTVKTPRGVAEARTDDAGSFRLDGVAAPLEVAITKEGFSAARVRWNGAPLEVRMVPAHTENITVTAERTAVPLEDAAADVVLLSSDKIASTAAVTVDDALRQVPGFSLFRRSGSRVANPTAQGATLRGLGASGASRALVLRDGIPLNDPFGGWVYWQRVPLVALERAEVLRGGASHLYGSGALSGVVELLTARPRDDVFALDLSLGNEFTADGQLLASVRFGKWRATLAGDYFQTDGYILVDATERGAVDTPANTKDESALLTIERRLGSNGRVFATGGFFGEYRHNGTPLQTNRTAIGEGVLGADFDTRAGGFVLRAYGSGQRYNQTFSAIAPDRATEALTRLQRVPAEQLGGSAQWTKAFGQKHLVVAGFDAREMQGDSDELAISGGIATRQLDAGGTARSFGFYAQDMMQLHPRLTLTLGARGDFWRNTDGFSASRPLVPPGPATVTDFPGRSESAFSPSAALLLRASQRWSLTASAYRAFRAPTLNELYRGFRMGNILTLANEDLRAERLTGAEAGARFSSGRFSGGATFFWAEINRPVANVTLSVTPALITRQRQNLGQTRAAGFEVQGQAQVSEHFTLDAGYIFSDPTVTSFAADPALIGLDVPQVPRHTFTFQARYSRPRWTLAAQGRALSSQFDDDQNLLPLDRFFTLDAFACWRAEEHTELYLAAENVFGQRYQVGRTPVVTLGPPVLVRGGIRFRLARAR</sequence>
<evidence type="ECO:0000256" key="12">
    <source>
        <dbReference type="SAM" id="SignalP"/>
    </source>
</evidence>
<keyword evidence="8 15" id="KW-0675">Receptor</keyword>
<proteinExistence type="inferred from homology"/>
<keyword evidence="2 10" id="KW-0813">Transport</keyword>
<feature type="chain" id="PRO_5037542223" evidence="12">
    <location>
        <begin position="21"/>
        <end position="749"/>
    </location>
</feature>
<dbReference type="InterPro" id="IPR037066">
    <property type="entry name" value="Plug_dom_sf"/>
</dbReference>
<evidence type="ECO:0000256" key="7">
    <source>
        <dbReference type="ARBA" id="ARBA00023136"/>
    </source>
</evidence>
<evidence type="ECO:0000313" key="16">
    <source>
        <dbReference type="Proteomes" id="UP000779809"/>
    </source>
</evidence>
<dbReference type="SUPFAM" id="SSF49464">
    <property type="entry name" value="Carboxypeptidase regulatory domain-like"/>
    <property type="match status" value="1"/>
</dbReference>
<reference evidence="15" key="1">
    <citation type="submission" date="2020-07" db="EMBL/GenBank/DDBJ databases">
        <title>Huge and variable diversity of episymbiotic CPR bacteria and DPANN archaea in groundwater ecosystems.</title>
        <authorList>
            <person name="He C.Y."/>
            <person name="Keren R."/>
            <person name="Whittaker M."/>
            <person name="Farag I.F."/>
            <person name="Doudna J."/>
            <person name="Cate J.H.D."/>
            <person name="Banfield J.F."/>
        </authorList>
    </citation>
    <scope>NUCLEOTIDE SEQUENCE</scope>
    <source>
        <strain evidence="15">NC_groundwater_580_Pr5_B-0.1um_64_19</strain>
    </source>
</reference>
<feature type="domain" description="TonB-dependent receptor-like beta-barrel" evidence="13">
    <location>
        <begin position="317"/>
        <end position="716"/>
    </location>
</feature>
<evidence type="ECO:0000256" key="1">
    <source>
        <dbReference type="ARBA" id="ARBA00004571"/>
    </source>
</evidence>
<keyword evidence="5 12" id="KW-0732">Signal</keyword>
<dbReference type="InterPro" id="IPR012910">
    <property type="entry name" value="Plug_dom"/>
</dbReference>
<keyword evidence="3 10" id="KW-1134">Transmembrane beta strand</keyword>
<dbReference type="GO" id="GO:0015344">
    <property type="term" value="F:siderophore uptake transmembrane transporter activity"/>
    <property type="evidence" value="ECO:0007669"/>
    <property type="project" value="TreeGrafter"/>
</dbReference>
<evidence type="ECO:0000256" key="6">
    <source>
        <dbReference type="ARBA" id="ARBA00023077"/>
    </source>
</evidence>
<evidence type="ECO:0000313" key="15">
    <source>
        <dbReference type="EMBL" id="MBI2678525.1"/>
    </source>
</evidence>
<dbReference type="GO" id="GO:0044718">
    <property type="term" value="P:siderophore transmembrane transport"/>
    <property type="evidence" value="ECO:0007669"/>
    <property type="project" value="TreeGrafter"/>
</dbReference>
<dbReference type="AlphaFoldDB" id="A0A932EP78"/>
<comment type="subcellular location">
    <subcellularLocation>
        <location evidence="1 10">Cell outer membrane</location>
        <topology evidence="1 10">Multi-pass membrane protein</topology>
    </subcellularLocation>
</comment>
<dbReference type="Pfam" id="PF13620">
    <property type="entry name" value="CarboxypepD_reg"/>
    <property type="match status" value="1"/>
</dbReference>
<organism evidence="15 16">
    <name type="scientific">Candidatus Korobacter versatilis</name>
    <dbReference type="NCBI Taxonomy" id="658062"/>
    <lineage>
        <taxon>Bacteria</taxon>
        <taxon>Pseudomonadati</taxon>
        <taxon>Acidobacteriota</taxon>
        <taxon>Terriglobia</taxon>
        <taxon>Terriglobales</taxon>
        <taxon>Candidatus Korobacteraceae</taxon>
        <taxon>Candidatus Korobacter</taxon>
    </lineage>
</organism>
<dbReference type="SUPFAM" id="SSF56935">
    <property type="entry name" value="Porins"/>
    <property type="match status" value="1"/>
</dbReference>
<dbReference type="InterPro" id="IPR036942">
    <property type="entry name" value="Beta-barrel_TonB_sf"/>
</dbReference>
<dbReference type="GO" id="GO:0009279">
    <property type="term" value="C:cell outer membrane"/>
    <property type="evidence" value="ECO:0007669"/>
    <property type="project" value="UniProtKB-SubCell"/>
</dbReference>
<evidence type="ECO:0000256" key="9">
    <source>
        <dbReference type="ARBA" id="ARBA00023237"/>
    </source>
</evidence>
<evidence type="ECO:0000256" key="11">
    <source>
        <dbReference type="RuleBase" id="RU003357"/>
    </source>
</evidence>
<dbReference type="CDD" id="cd01347">
    <property type="entry name" value="ligand_gated_channel"/>
    <property type="match status" value="1"/>
</dbReference>
<dbReference type="Gene3D" id="2.170.130.10">
    <property type="entry name" value="TonB-dependent receptor, plug domain"/>
    <property type="match status" value="1"/>
</dbReference>
<dbReference type="Pfam" id="PF00593">
    <property type="entry name" value="TonB_dep_Rec_b-barrel"/>
    <property type="match status" value="1"/>
</dbReference>
<keyword evidence="7 10" id="KW-0472">Membrane</keyword>
<name>A0A932EP78_9BACT</name>
<dbReference type="Gene3D" id="2.40.170.20">
    <property type="entry name" value="TonB-dependent receptor, beta-barrel domain"/>
    <property type="match status" value="1"/>
</dbReference>
<dbReference type="Gene3D" id="2.60.40.1120">
    <property type="entry name" value="Carboxypeptidase-like, regulatory domain"/>
    <property type="match status" value="1"/>
</dbReference>
<protein>
    <submittedName>
        <fullName evidence="15">TonB-dependent receptor</fullName>
    </submittedName>
</protein>
<evidence type="ECO:0000256" key="3">
    <source>
        <dbReference type="ARBA" id="ARBA00022452"/>
    </source>
</evidence>
<feature type="domain" description="TonB-dependent receptor plug" evidence="14">
    <location>
        <begin position="112"/>
        <end position="225"/>
    </location>
</feature>
<gene>
    <name evidence="15" type="ORF">HYX28_07065</name>
</gene>
<keyword evidence="6 11" id="KW-0798">TonB box</keyword>
<dbReference type="PANTHER" id="PTHR30069">
    <property type="entry name" value="TONB-DEPENDENT OUTER MEMBRANE RECEPTOR"/>
    <property type="match status" value="1"/>
</dbReference>
<evidence type="ECO:0000259" key="13">
    <source>
        <dbReference type="Pfam" id="PF00593"/>
    </source>
</evidence>
<keyword evidence="9 10" id="KW-0998">Cell outer membrane</keyword>
<comment type="caution">
    <text evidence="15">The sequence shown here is derived from an EMBL/GenBank/DDBJ whole genome shotgun (WGS) entry which is preliminary data.</text>
</comment>
<evidence type="ECO:0000256" key="2">
    <source>
        <dbReference type="ARBA" id="ARBA00022448"/>
    </source>
</evidence>
<dbReference type="EMBL" id="JACPNR010000009">
    <property type="protein sequence ID" value="MBI2678525.1"/>
    <property type="molecule type" value="Genomic_DNA"/>
</dbReference>
<evidence type="ECO:0000256" key="8">
    <source>
        <dbReference type="ARBA" id="ARBA00023170"/>
    </source>
</evidence>
<keyword evidence="4 10" id="KW-0812">Transmembrane</keyword>
<dbReference type="InterPro" id="IPR039426">
    <property type="entry name" value="TonB-dep_rcpt-like"/>
</dbReference>
<dbReference type="Proteomes" id="UP000779809">
    <property type="component" value="Unassembled WGS sequence"/>
</dbReference>
<comment type="similarity">
    <text evidence="10 11">Belongs to the TonB-dependent receptor family.</text>
</comment>
<dbReference type="InterPro" id="IPR008969">
    <property type="entry name" value="CarboxyPept-like_regulatory"/>
</dbReference>
<dbReference type="InterPro" id="IPR000531">
    <property type="entry name" value="Beta-barrel_TonB"/>
</dbReference>